<sequence>MTDSFKPPYDDERREALKRIRARRALATQAVTYLVVNAFLVLVWWITGPGGYFWPIWVIGGWGIGLVLSAWKVLGSRPITEEDIERELRRGRPTS</sequence>
<dbReference type="InterPro" id="IPR025698">
    <property type="entry name" value="2TM_dom"/>
</dbReference>
<feature type="transmembrane region" description="Helical" evidence="1">
    <location>
        <begin position="26"/>
        <end position="46"/>
    </location>
</feature>
<comment type="caution">
    <text evidence="3">The sequence shown here is derived from an EMBL/GenBank/DDBJ whole genome shotgun (WGS) entry which is preliminary data.</text>
</comment>
<dbReference type="EMBL" id="PDJG01000001">
    <property type="protein sequence ID" value="PFG33019.1"/>
    <property type="molecule type" value="Genomic_DNA"/>
</dbReference>
<protein>
    <submittedName>
        <fullName evidence="3">2TM domain-containing protein</fullName>
    </submittedName>
</protein>
<dbReference type="Proteomes" id="UP000225548">
    <property type="component" value="Unassembled WGS sequence"/>
</dbReference>
<gene>
    <name evidence="3" type="ORF">ATL42_0871</name>
</gene>
<keyword evidence="1" id="KW-1133">Transmembrane helix</keyword>
<keyword evidence="1" id="KW-0812">Transmembrane</keyword>
<accession>A0A2A9E4A7</accession>
<keyword evidence="4" id="KW-1185">Reference proteome</keyword>
<dbReference type="RefSeq" id="WP_098456325.1">
    <property type="nucleotide sequence ID" value="NZ_PDJG01000001.1"/>
</dbReference>
<reference evidence="3 4" key="1">
    <citation type="submission" date="2017-10" db="EMBL/GenBank/DDBJ databases">
        <title>Sequencing the genomes of 1000 actinobacteria strains.</title>
        <authorList>
            <person name="Klenk H.-P."/>
        </authorList>
    </citation>
    <scope>NUCLEOTIDE SEQUENCE [LARGE SCALE GENOMIC DNA]</scope>
    <source>
        <strain evidence="3 4">DSM 18966</strain>
    </source>
</reference>
<evidence type="ECO:0000313" key="3">
    <source>
        <dbReference type="EMBL" id="PFG33019.1"/>
    </source>
</evidence>
<keyword evidence="1" id="KW-0472">Membrane</keyword>
<organism evidence="3 4">
    <name type="scientific">Sanguibacter antarcticus</name>
    <dbReference type="NCBI Taxonomy" id="372484"/>
    <lineage>
        <taxon>Bacteria</taxon>
        <taxon>Bacillati</taxon>
        <taxon>Actinomycetota</taxon>
        <taxon>Actinomycetes</taxon>
        <taxon>Micrococcales</taxon>
        <taxon>Sanguibacteraceae</taxon>
        <taxon>Sanguibacter</taxon>
    </lineage>
</organism>
<feature type="transmembrane region" description="Helical" evidence="1">
    <location>
        <begin position="52"/>
        <end position="71"/>
    </location>
</feature>
<dbReference type="AlphaFoldDB" id="A0A2A9E4A7"/>
<proteinExistence type="predicted"/>
<evidence type="ECO:0000259" key="2">
    <source>
        <dbReference type="Pfam" id="PF13239"/>
    </source>
</evidence>
<name>A0A2A9E4A7_9MICO</name>
<dbReference type="Pfam" id="PF13239">
    <property type="entry name" value="2TM"/>
    <property type="match status" value="1"/>
</dbReference>
<evidence type="ECO:0000313" key="4">
    <source>
        <dbReference type="Proteomes" id="UP000225548"/>
    </source>
</evidence>
<evidence type="ECO:0000256" key="1">
    <source>
        <dbReference type="SAM" id="Phobius"/>
    </source>
</evidence>
<feature type="domain" description="2TM" evidence="2">
    <location>
        <begin position="15"/>
        <end position="87"/>
    </location>
</feature>